<evidence type="ECO:0000256" key="4">
    <source>
        <dbReference type="ARBA" id="ARBA00023004"/>
    </source>
</evidence>
<evidence type="ECO:0000256" key="2">
    <source>
        <dbReference type="ARBA" id="ARBA00022723"/>
    </source>
</evidence>
<comment type="caution">
    <text evidence="10">The sequence shown here is derived from an EMBL/GenBank/DDBJ whole genome shotgun (WGS) entry which is preliminary data.</text>
</comment>
<gene>
    <name evidence="7 10" type="primary">ispG</name>
    <name evidence="10" type="synonym">gcpE</name>
    <name evidence="10" type="ORF">G7Y82_20545</name>
</gene>
<dbReference type="NCBIfam" id="NF001540">
    <property type="entry name" value="PRK00366.1"/>
    <property type="match status" value="1"/>
</dbReference>
<dbReference type="GO" id="GO:0141197">
    <property type="term" value="F:4-hydroxy-3-methylbut-2-enyl-diphosphate synthase activity (flavodoxin)"/>
    <property type="evidence" value="ECO:0007669"/>
    <property type="project" value="UniProtKB-EC"/>
</dbReference>
<comment type="cofactor">
    <cofactor evidence="7">
        <name>[4Fe-4S] cluster</name>
        <dbReference type="ChEBI" id="CHEBI:49883"/>
    </cofactor>
    <text evidence="7">Binds 1 [4Fe-4S] cluster.</text>
</comment>
<feature type="binding site" evidence="7">
    <location>
        <position position="313"/>
    </location>
    <ligand>
        <name>[4Fe-4S] cluster</name>
        <dbReference type="ChEBI" id="CHEBI:49883"/>
    </ligand>
</feature>
<dbReference type="NCBIfam" id="TIGR00612">
    <property type="entry name" value="ispG_gcpE"/>
    <property type="match status" value="1"/>
</dbReference>
<dbReference type="InterPro" id="IPR011005">
    <property type="entry name" value="Dihydropteroate_synth-like_sf"/>
</dbReference>
<evidence type="ECO:0000256" key="7">
    <source>
        <dbReference type="HAMAP-Rule" id="MF_00159"/>
    </source>
</evidence>
<dbReference type="Pfam" id="PF04551">
    <property type="entry name" value="GcpE"/>
    <property type="match status" value="1"/>
</dbReference>
<keyword evidence="3 7" id="KW-0560">Oxidoreductase</keyword>
<feature type="binding site" evidence="7">
    <location>
        <position position="306"/>
    </location>
    <ligand>
        <name>[4Fe-4S] cluster</name>
        <dbReference type="ChEBI" id="CHEBI:49883"/>
    </ligand>
</feature>
<sequence>MTSHHEIVRRVSRQIRVGRVAVGGGAPISVQTMTNTDTEDVAATVAQIRAAVKAGADIVRVSVPTLAAAEAFGKIKKEVGYVPLVADIHFNYKCGLAAAEAGADCLRINPGNIGSDKKVSEVVACAKHHGIPIRIGVNAGSLEAELQEKYGEPNADALVESALRHIEILKRHNFEDFKVSLKASEIFLTVFAYRKLAALIDQPLHLGITEAGGLRAGSVKSAIGLGMLLADGIGDTIRVSLAADPVEEVKVGWDMLKCLHLRSRGINLVACPSCSRQNFDVIKAVTELESRLDEIDEALDLAVIGCVVNGPGEAREAAIGVAGGYPNSIFVDGKIQHKAHNAELVDVLEKLVREKLAERKAARAASAADTEKTPEQAS</sequence>
<dbReference type="GO" id="GO:0051539">
    <property type="term" value="F:4 iron, 4 sulfur cluster binding"/>
    <property type="evidence" value="ECO:0007669"/>
    <property type="project" value="UniProtKB-UniRule"/>
</dbReference>
<dbReference type="Gene3D" id="3.20.20.20">
    <property type="entry name" value="Dihydropteroate synthase-like"/>
    <property type="match status" value="1"/>
</dbReference>
<feature type="domain" description="IspG C-terminal" evidence="9">
    <location>
        <begin position="267"/>
        <end position="353"/>
    </location>
</feature>
<evidence type="ECO:0000256" key="5">
    <source>
        <dbReference type="ARBA" id="ARBA00023014"/>
    </source>
</evidence>
<keyword evidence="11" id="KW-1185">Reference proteome</keyword>
<dbReference type="HAMAP" id="MF_00159">
    <property type="entry name" value="IspG"/>
    <property type="match status" value="1"/>
</dbReference>
<reference evidence="10" key="1">
    <citation type="submission" date="2020-03" db="EMBL/GenBank/DDBJ databases">
        <title>Solimonas marina sp. nov., isolated from deep seawater of the Pacific Ocean.</title>
        <authorList>
            <person name="Liu X."/>
            <person name="Lai Q."/>
            <person name="Sun F."/>
            <person name="Gai Y."/>
            <person name="Li G."/>
            <person name="Shao Z."/>
        </authorList>
    </citation>
    <scope>NUCLEOTIDE SEQUENCE</scope>
    <source>
        <strain evidence="10">C16B3</strain>
    </source>
</reference>
<comment type="pathway">
    <text evidence="7">Isoprenoid biosynthesis; isopentenyl diphosphate biosynthesis via DXP pathway; isopentenyl diphosphate from 1-deoxy-D-xylulose 5-phosphate: step 5/6.</text>
</comment>
<evidence type="ECO:0000313" key="10">
    <source>
        <dbReference type="EMBL" id="NKF24703.1"/>
    </source>
</evidence>
<dbReference type="Proteomes" id="UP000653472">
    <property type="component" value="Unassembled WGS sequence"/>
</dbReference>
<dbReference type="PANTHER" id="PTHR30454:SF0">
    <property type="entry name" value="4-HYDROXY-3-METHYLBUT-2-EN-1-YL DIPHOSPHATE SYNTHASE (FERREDOXIN), CHLOROPLASTIC"/>
    <property type="match status" value="1"/>
</dbReference>
<comment type="catalytic activity">
    <reaction evidence="7">
        <text>(2E)-4-hydroxy-3-methylbut-2-enyl diphosphate + oxidized [flavodoxin] + H2O + 2 H(+) = 2-C-methyl-D-erythritol 2,4-cyclic diphosphate + reduced [flavodoxin]</text>
        <dbReference type="Rhea" id="RHEA:43604"/>
        <dbReference type="Rhea" id="RHEA-COMP:10622"/>
        <dbReference type="Rhea" id="RHEA-COMP:10623"/>
        <dbReference type="ChEBI" id="CHEBI:15377"/>
        <dbReference type="ChEBI" id="CHEBI:15378"/>
        <dbReference type="ChEBI" id="CHEBI:57618"/>
        <dbReference type="ChEBI" id="CHEBI:58210"/>
        <dbReference type="ChEBI" id="CHEBI:58483"/>
        <dbReference type="ChEBI" id="CHEBI:128753"/>
        <dbReference type="EC" id="1.17.7.3"/>
    </reaction>
</comment>
<dbReference type="SUPFAM" id="SSF56014">
    <property type="entry name" value="Nitrite and sulphite reductase 4Fe-4S domain-like"/>
    <property type="match status" value="1"/>
</dbReference>
<evidence type="ECO:0000259" key="8">
    <source>
        <dbReference type="Pfam" id="PF04551"/>
    </source>
</evidence>
<comment type="function">
    <text evidence="7">Converts 2C-methyl-D-erythritol 2,4-cyclodiphosphate (ME-2,4cPP) into 1-hydroxy-2-methyl-2-(E)-butenyl 4-diphosphate.</text>
</comment>
<keyword evidence="5 7" id="KW-0411">Iron-sulfur</keyword>
<dbReference type="SUPFAM" id="SSF51395">
    <property type="entry name" value="FMN-linked oxidoreductases"/>
    <property type="match status" value="1"/>
</dbReference>
<evidence type="ECO:0000256" key="3">
    <source>
        <dbReference type="ARBA" id="ARBA00023002"/>
    </source>
</evidence>
<dbReference type="AlphaFoldDB" id="A0A969WDP8"/>
<evidence type="ECO:0000256" key="1">
    <source>
        <dbReference type="ARBA" id="ARBA00022485"/>
    </source>
</evidence>
<keyword evidence="4 7" id="KW-0408">Iron</keyword>
<dbReference type="PANTHER" id="PTHR30454">
    <property type="entry name" value="4-HYDROXY-3-METHYLBUT-2-EN-1-YL DIPHOSPHATE SYNTHASE"/>
    <property type="match status" value="1"/>
</dbReference>
<dbReference type="EC" id="1.17.7.3" evidence="7"/>
<proteinExistence type="inferred from homology"/>
<dbReference type="GO" id="GO:0046429">
    <property type="term" value="F:4-hydroxy-3-methylbut-2-en-1-yl diphosphate synthase activity (ferredoxin)"/>
    <property type="evidence" value="ECO:0007669"/>
    <property type="project" value="UniProtKB-UniRule"/>
</dbReference>
<dbReference type="EMBL" id="JAAVXB010000019">
    <property type="protein sequence ID" value="NKF24703.1"/>
    <property type="molecule type" value="Genomic_DNA"/>
</dbReference>
<feature type="domain" description="IspG TIM-barrel" evidence="8">
    <location>
        <begin position="12"/>
        <end position="253"/>
    </location>
</feature>
<keyword evidence="2 7" id="KW-0479">Metal-binding</keyword>
<dbReference type="InterPro" id="IPR058578">
    <property type="entry name" value="IspG_TIM"/>
</dbReference>
<feature type="binding site" evidence="7">
    <location>
        <position position="271"/>
    </location>
    <ligand>
        <name>[4Fe-4S] cluster</name>
        <dbReference type="ChEBI" id="CHEBI:49883"/>
    </ligand>
</feature>
<keyword evidence="1 7" id="KW-0004">4Fe-4S</keyword>
<keyword evidence="6 7" id="KW-0414">Isoprene biosynthesis</keyword>
<evidence type="ECO:0000256" key="6">
    <source>
        <dbReference type="ARBA" id="ARBA00023229"/>
    </source>
</evidence>
<dbReference type="InterPro" id="IPR058579">
    <property type="entry name" value="IspG_C"/>
</dbReference>
<dbReference type="InterPro" id="IPR004588">
    <property type="entry name" value="IspG_bac-typ"/>
</dbReference>
<feature type="binding site" evidence="7">
    <location>
        <position position="274"/>
    </location>
    <ligand>
        <name>[4Fe-4S] cluster</name>
        <dbReference type="ChEBI" id="CHEBI:49883"/>
    </ligand>
</feature>
<organism evidence="10 11">
    <name type="scientific">Solimonas marina</name>
    <dbReference type="NCBI Taxonomy" id="2714601"/>
    <lineage>
        <taxon>Bacteria</taxon>
        <taxon>Pseudomonadati</taxon>
        <taxon>Pseudomonadota</taxon>
        <taxon>Gammaproteobacteria</taxon>
        <taxon>Nevskiales</taxon>
        <taxon>Nevskiaceae</taxon>
        <taxon>Solimonas</taxon>
    </lineage>
</organism>
<dbReference type="Gene3D" id="3.30.413.10">
    <property type="entry name" value="Sulfite Reductase Hemoprotein, domain 1"/>
    <property type="match status" value="1"/>
</dbReference>
<dbReference type="PIRSF" id="PIRSF004640">
    <property type="entry name" value="IspG"/>
    <property type="match status" value="1"/>
</dbReference>
<name>A0A969WDP8_9GAMM</name>
<dbReference type="InterPro" id="IPR045854">
    <property type="entry name" value="NO2/SO3_Rdtase_4Fe4S_sf"/>
</dbReference>
<dbReference type="GO" id="GO:0019288">
    <property type="term" value="P:isopentenyl diphosphate biosynthetic process, methylerythritol 4-phosphate pathway"/>
    <property type="evidence" value="ECO:0007669"/>
    <property type="project" value="UniProtKB-UniRule"/>
</dbReference>
<protein>
    <recommendedName>
        <fullName evidence="7">4-hydroxy-3-methylbut-2-en-1-yl diphosphate synthase (flavodoxin)</fullName>
        <ecNumber evidence="7">1.17.7.3</ecNumber>
    </recommendedName>
    <alternativeName>
        <fullName evidence="7">1-hydroxy-2-methyl-2-(E)-butenyl 4-diphosphate synthase</fullName>
    </alternativeName>
</protein>
<dbReference type="InterPro" id="IPR016425">
    <property type="entry name" value="IspG_bac"/>
</dbReference>
<evidence type="ECO:0000313" key="11">
    <source>
        <dbReference type="Proteomes" id="UP000653472"/>
    </source>
</evidence>
<dbReference type="GO" id="GO:0016114">
    <property type="term" value="P:terpenoid biosynthetic process"/>
    <property type="evidence" value="ECO:0007669"/>
    <property type="project" value="InterPro"/>
</dbReference>
<accession>A0A969WDP8</accession>
<evidence type="ECO:0000259" key="9">
    <source>
        <dbReference type="Pfam" id="PF26540"/>
    </source>
</evidence>
<dbReference type="FunFam" id="3.20.20.20:FF:000001">
    <property type="entry name" value="4-hydroxy-3-methylbut-2-en-1-yl diphosphate synthase (flavodoxin)"/>
    <property type="match status" value="1"/>
</dbReference>
<dbReference type="Pfam" id="PF26540">
    <property type="entry name" value="GcpE_C"/>
    <property type="match status" value="1"/>
</dbReference>
<comment type="similarity">
    <text evidence="7">Belongs to the IspG family.</text>
</comment>
<dbReference type="GO" id="GO:0005506">
    <property type="term" value="F:iron ion binding"/>
    <property type="evidence" value="ECO:0007669"/>
    <property type="project" value="InterPro"/>
</dbReference>